<keyword evidence="3" id="KW-0677">Repeat</keyword>
<dbReference type="Gene3D" id="3.30.870.10">
    <property type="entry name" value="Endonuclease Chain A"/>
    <property type="match status" value="4"/>
</dbReference>
<keyword evidence="4" id="KW-0378">Hydrolase</keyword>
<dbReference type="FunFam" id="3.30.870.10:FF:000011">
    <property type="entry name" value="Phospholipase"/>
    <property type="match status" value="2"/>
</dbReference>
<dbReference type="Proteomes" id="UP000796880">
    <property type="component" value="Unassembled WGS sequence"/>
</dbReference>
<dbReference type="CDD" id="cd01254">
    <property type="entry name" value="PH_PLD"/>
    <property type="match status" value="2"/>
</dbReference>
<feature type="domain" description="PLD phosphodiesterase" evidence="8">
    <location>
        <begin position="1900"/>
        <end position="1927"/>
    </location>
</feature>
<dbReference type="SUPFAM" id="SSF50729">
    <property type="entry name" value="PH domain-like"/>
    <property type="match status" value="2"/>
</dbReference>
<feature type="domain" description="PLD phosphodiesterase" evidence="8">
    <location>
        <begin position="888"/>
        <end position="915"/>
    </location>
</feature>
<feature type="domain" description="PLD phosphodiesterase" evidence="8">
    <location>
        <begin position="467"/>
        <end position="494"/>
    </location>
</feature>
<feature type="domain" description="PLD phosphodiesterase" evidence="8">
    <location>
        <begin position="1591"/>
        <end position="1618"/>
    </location>
</feature>
<evidence type="ECO:0000256" key="6">
    <source>
        <dbReference type="ARBA" id="ARBA00023098"/>
    </source>
</evidence>
<dbReference type="Pfam" id="PF13091">
    <property type="entry name" value="PLDc_2"/>
    <property type="match status" value="2"/>
</dbReference>
<evidence type="ECO:0000256" key="2">
    <source>
        <dbReference type="ARBA" id="ARBA00012027"/>
    </source>
</evidence>
<dbReference type="Pfam" id="PF00614">
    <property type="entry name" value="PLDc"/>
    <property type="match status" value="2"/>
</dbReference>
<dbReference type="InterPro" id="IPR011993">
    <property type="entry name" value="PH-like_dom_sf"/>
</dbReference>
<evidence type="ECO:0000256" key="4">
    <source>
        <dbReference type="ARBA" id="ARBA00022801"/>
    </source>
</evidence>
<sequence>MSSERLIASGMSQSDATLPVSYSFRRWDEPTRIFEELPAATIVSVSRPDTSDISPMLLSYTIEFQYRQFKWRLRKKASQVLYLHFALKKRAFIEEIHEKQGQVKEWLHSLGIVDQIAVVQDVDEPDDGAVPFHNEDSLKKRNVPSSAVLPIIRPALGGQQSISERAEAMQGYLSHFLGDLDIVNSKEVCKFLEVSKLSFLQEYGPKLKEGYVTVKHLPNIPRSDSVIGCCPCHWFNCCNNNWQKVWAVLRPGFLAFLDDPFDTKLLDIIIFNELPVSNGKEDFQVNLANQIKERNPLCYTFKVGCGNQSIRIRTTSNAKVSEWVTAINEAGLKPPEGWCHPHRFGSFAPQRGLTEDGSQAQWFIDGQAAFEAIASAIENAKSVIFMTGWWVCPELYLRRPFDNHFSSRLDALLEAKAKQGVQIYILLYKEVSLALKINSSYSKRRLLNIHENVRVLRHPNRFPTGVYLWSHHEKLVIVDYKICFIGGLDLCFGRFDTIEHKVGDCPPITWPGKDYYNPRESEPNSWEDTMKDELEREKYPRMPWHDVHCALWGPACRDIARHFVQRWNHAKRNKAPNEQTIPLLMPHHHMVLPHYMGRSRERDIEGKNSENQNDLTRQNSFSSQSPLQDIPLLLPQEADGLAVPGLNQKLNSLHTDLNNLLDQPNGCKVEALAPDEQMEGFVDDLDSKDQRKISLNMVEESGMPISDEQCENQDESNHNIAVDDCGQVGPRTACHCQVIRSVTQWSAGTSQTEESIHKTYCSLIEKAEHFVYIENQFFISGLSGDEIIQNRVLEALYNRILLAHKEQKCFRVIVVIPLLPGFQGGVDDSGAATVRALIHWQYRTISWENTSILHNLGVKLGPKAHDYISFYGLRSHGRLFEGGPVATSQVYVHSKLMIIDDRAALIGSSNINDRSLLGSRDSEIGVLFEDKEFIESSMSGQLWKAGKFAYSLRCSLWSEHLGLHAGEISQISDPVSDETYKDLWLATAKKNSMIYHEVFSCIPNDGIHSRAALRQCKAYWKEKLGHSTIDLGIAPEKLNIVDSMERLKSVKGHLVSFPLEFMCQEDLRPVFNEIAKLSIIKNERNCQIKYGQMGRPLAFEMFMISHSPKPDETAVHGNAQCDNFGMSSERLIASGTPQSDAALPVSYPFRQWDEPTRIFEELPVATIVSVSRPDTSFSSPMLLSYTIEFQYKQFKWRLRKKASQVLYLHFALKKRAFIEEIHEKQGQIKEWLHSLGIVDQIAVVQDVDEPDDGAVPFHNEDSLIKRNVLSSAVLPIIPQELGGQQSISERAEAMQGYLNHFLGDLDIVNSKEVCKFLEVSKLSFLQEYGPKLKEGYVEVKHLPNIPRSDSVIRCCPCHWFNCCNNWQKVWAVLRPGFLALLGDPFDTKLLDIIIFNVLPVSNGKEDSQVNLANQIKERNPLRYTFKVTCGNQSVRLRTTSNAKVSEWVTAINEAGLKPPEGWCHPHRFGSFAPQRGLTEDGSQAQWFIDGQAAFEAIASAIENAKSEIFMTGWWVCPELYLRRPFDNHFSSRLDALLEAKAKQGVQIYILLYKEVSLASKINSSDTERRLLNIHENVRVLRHPNRFPTGVYLWSHHEKLVIVDYKICFVGGLDFCFGRFDTIEHKVGDCPPITWPGKDYYNPREFEPNSWEDTMKDALERERYPRMPWHDVHCALWGPACCDIARHFVQRWNHAKKNKVLNDETIPLLMPRHHMVLPHYMGKNKERESNRNIAVDDCGQVGPRAACHCQVIRSVTQWSAGTSQTEESIHKTYCSLIEKAEHFVYIENQFFISGLSGDEIIQNRVSEALYNRILQAHREQKCFRVIVVIPLLPEFQGGVDDSGAATVRALIHWQYRAISRENTSLLHNLGVKLGPKTHDYISFYSLRSHGRLFEGGPVATSQVYVHSKLMIIDDRAAVIGSSNINDRSLLGSRDSEIGVLFEDKEFIESSMSGQPWKAGKFAHSLRCSLWSEHLGLHAGEISQISDPVSDETYKDLWFATAKKNSMIYHEVFSCIPNDSIHSRAALRQCKAYWKQKLGHSTVDLGIAPEKLQSYENGEMIIVDSTERLKSVKGHIVSFPLEFMCEEDLRPVFTESEFYTCPQVFH</sequence>
<dbReference type="InterPro" id="IPR001849">
    <property type="entry name" value="PH_domain"/>
</dbReference>
<dbReference type="PANTHER" id="PTHR18896">
    <property type="entry name" value="PHOSPHOLIPASE D"/>
    <property type="match status" value="1"/>
</dbReference>
<dbReference type="SMART" id="SM00155">
    <property type="entry name" value="PLDc"/>
    <property type="match status" value="4"/>
</dbReference>
<keyword evidence="10" id="KW-1185">Reference proteome</keyword>
<dbReference type="InterPro" id="IPR001736">
    <property type="entry name" value="PLipase_D/transphosphatidylase"/>
</dbReference>
<dbReference type="PROSITE" id="PS50003">
    <property type="entry name" value="PH_DOMAIN"/>
    <property type="match status" value="1"/>
</dbReference>
<organism evidence="9 10">
    <name type="scientific">Rhamnella rubrinervis</name>
    <dbReference type="NCBI Taxonomy" id="2594499"/>
    <lineage>
        <taxon>Eukaryota</taxon>
        <taxon>Viridiplantae</taxon>
        <taxon>Streptophyta</taxon>
        <taxon>Embryophyta</taxon>
        <taxon>Tracheophyta</taxon>
        <taxon>Spermatophyta</taxon>
        <taxon>Magnoliopsida</taxon>
        <taxon>eudicotyledons</taxon>
        <taxon>Gunneridae</taxon>
        <taxon>Pentapetalae</taxon>
        <taxon>rosids</taxon>
        <taxon>fabids</taxon>
        <taxon>Rosales</taxon>
        <taxon>Rhamnaceae</taxon>
        <taxon>rhamnoid group</taxon>
        <taxon>Rhamneae</taxon>
        <taxon>Rhamnella</taxon>
    </lineage>
</organism>
<proteinExistence type="predicted"/>
<dbReference type="GO" id="GO:0009395">
    <property type="term" value="P:phospholipid catabolic process"/>
    <property type="evidence" value="ECO:0007669"/>
    <property type="project" value="TreeGrafter"/>
</dbReference>
<dbReference type="CDD" id="cd09141">
    <property type="entry name" value="PLDc_vPLD1_2_yPLD_like_2"/>
    <property type="match status" value="2"/>
</dbReference>
<dbReference type="GO" id="GO:0004630">
    <property type="term" value="F:phospholipase D activity"/>
    <property type="evidence" value="ECO:0007669"/>
    <property type="project" value="UniProtKB-EC"/>
</dbReference>
<dbReference type="PROSITE" id="PS50035">
    <property type="entry name" value="PLD"/>
    <property type="match status" value="4"/>
</dbReference>
<dbReference type="Gene3D" id="2.30.29.30">
    <property type="entry name" value="Pleckstrin-homology domain (PH domain)/Phosphotyrosine-binding domain (PTB)"/>
    <property type="match status" value="2"/>
</dbReference>
<gene>
    <name evidence="9" type="ORF">FNV43_RR05006</name>
</gene>
<dbReference type="SUPFAM" id="SSF56024">
    <property type="entry name" value="Phospholipase D/nuclease"/>
    <property type="match status" value="4"/>
</dbReference>
<comment type="caution">
    <text evidence="9">The sequence shown here is derived from an EMBL/GenBank/DDBJ whole genome shotgun (WGS) entry which is preliminary data.</text>
</comment>
<feature type="domain" description="PH" evidence="7">
    <location>
        <begin position="1330"/>
        <end position="1456"/>
    </location>
</feature>
<dbReference type="GO" id="GO:0005886">
    <property type="term" value="C:plasma membrane"/>
    <property type="evidence" value="ECO:0007669"/>
    <property type="project" value="TreeGrafter"/>
</dbReference>
<accession>A0A8K0HN40</accession>
<dbReference type="InterPro" id="IPR015679">
    <property type="entry name" value="PLipase_D_fam"/>
</dbReference>
<evidence type="ECO:0000259" key="8">
    <source>
        <dbReference type="PROSITE" id="PS50035"/>
    </source>
</evidence>
<evidence type="ECO:0000313" key="9">
    <source>
        <dbReference type="EMBL" id="KAF3454558.1"/>
    </source>
</evidence>
<dbReference type="EC" id="3.1.4.4" evidence="2"/>
<evidence type="ECO:0000313" key="10">
    <source>
        <dbReference type="Proteomes" id="UP000796880"/>
    </source>
</evidence>
<evidence type="ECO:0000256" key="5">
    <source>
        <dbReference type="ARBA" id="ARBA00022963"/>
    </source>
</evidence>
<keyword evidence="5" id="KW-0442">Lipid degradation</keyword>
<dbReference type="InterPro" id="IPR025202">
    <property type="entry name" value="PLD-like_dom"/>
</dbReference>
<keyword evidence="6" id="KW-0443">Lipid metabolism</keyword>
<reference evidence="9" key="1">
    <citation type="submission" date="2020-03" db="EMBL/GenBank/DDBJ databases">
        <title>A high-quality chromosome-level genome assembly of a woody plant with both climbing and erect habits, Rhamnella rubrinervis.</title>
        <authorList>
            <person name="Lu Z."/>
            <person name="Yang Y."/>
            <person name="Zhu X."/>
            <person name="Sun Y."/>
        </authorList>
    </citation>
    <scope>NUCLEOTIDE SEQUENCE</scope>
    <source>
        <strain evidence="9">BYM</strain>
        <tissue evidence="9">Leaf</tissue>
    </source>
</reference>
<dbReference type="OrthoDB" id="14911at2759"/>
<dbReference type="EMBL" id="VOIH02000002">
    <property type="protein sequence ID" value="KAF3454558.1"/>
    <property type="molecule type" value="Genomic_DNA"/>
</dbReference>
<evidence type="ECO:0000259" key="7">
    <source>
        <dbReference type="PROSITE" id="PS50003"/>
    </source>
</evidence>
<protein>
    <recommendedName>
        <fullName evidence="2">phospholipase D</fullName>
        <ecNumber evidence="2">3.1.4.4</ecNumber>
    </recommendedName>
</protein>
<comment type="catalytic activity">
    <reaction evidence="1">
        <text>a 1,2-diacyl-sn-glycero-3-phosphocholine + H2O = a 1,2-diacyl-sn-glycero-3-phosphate + choline + H(+)</text>
        <dbReference type="Rhea" id="RHEA:14445"/>
        <dbReference type="ChEBI" id="CHEBI:15354"/>
        <dbReference type="ChEBI" id="CHEBI:15377"/>
        <dbReference type="ChEBI" id="CHEBI:15378"/>
        <dbReference type="ChEBI" id="CHEBI:57643"/>
        <dbReference type="ChEBI" id="CHEBI:58608"/>
        <dbReference type="EC" id="3.1.4.4"/>
    </reaction>
</comment>
<name>A0A8K0HN40_9ROSA</name>
<dbReference type="PANTHER" id="PTHR18896:SF133">
    <property type="entry name" value="PHOSPHOLIPASE D ZETA 2"/>
    <property type="match status" value="1"/>
</dbReference>
<evidence type="ECO:0000256" key="3">
    <source>
        <dbReference type="ARBA" id="ARBA00022737"/>
    </source>
</evidence>
<dbReference type="SMART" id="SM00233">
    <property type="entry name" value="PH"/>
    <property type="match status" value="2"/>
</dbReference>
<dbReference type="CDD" id="cd09138">
    <property type="entry name" value="PLDc_vPLD1_2_yPLD_like_1"/>
    <property type="match status" value="2"/>
</dbReference>
<evidence type="ECO:0000256" key="1">
    <source>
        <dbReference type="ARBA" id="ARBA00000798"/>
    </source>
</evidence>